<dbReference type="RefSeq" id="WP_116414182.1">
    <property type="nucleotide sequence ID" value="NZ_NBWZ01000001.1"/>
</dbReference>
<evidence type="ECO:0000313" key="2">
    <source>
        <dbReference type="Proteomes" id="UP000256486"/>
    </source>
</evidence>
<sequence length="73" mass="8204">MHTITVARHTASAPTLRQVRPTLWRVLRSDGSLAGYIERATERYEARRMLVSTRQVVGVGDFASIDDALSSFR</sequence>
<evidence type="ECO:0000313" key="1">
    <source>
        <dbReference type="EMBL" id="RFA08778.1"/>
    </source>
</evidence>
<protein>
    <submittedName>
        <fullName evidence="1">Uncharacterized protein</fullName>
    </submittedName>
</protein>
<name>A0A3E0VH35_9MICO</name>
<dbReference type="Proteomes" id="UP000256486">
    <property type="component" value="Unassembled WGS sequence"/>
</dbReference>
<gene>
    <name evidence="1" type="ORF">B7R54_05715</name>
</gene>
<organism evidence="1 2">
    <name type="scientific">Subtercola boreus</name>
    <dbReference type="NCBI Taxonomy" id="120213"/>
    <lineage>
        <taxon>Bacteria</taxon>
        <taxon>Bacillati</taxon>
        <taxon>Actinomycetota</taxon>
        <taxon>Actinomycetes</taxon>
        <taxon>Micrococcales</taxon>
        <taxon>Microbacteriaceae</taxon>
        <taxon>Subtercola</taxon>
    </lineage>
</organism>
<comment type="caution">
    <text evidence="1">The sequence shown here is derived from an EMBL/GenBank/DDBJ whole genome shotgun (WGS) entry which is preliminary data.</text>
</comment>
<reference evidence="1 2" key="1">
    <citation type="submission" date="2017-04" db="EMBL/GenBank/DDBJ databases">
        <title>Comparative genome analysis of Subtercola boreus.</title>
        <authorList>
            <person name="Cho Y.-J."/>
            <person name="Cho A."/>
            <person name="Kim O.-S."/>
            <person name="Lee J.-I."/>
        </authorList>
    </citation>
    <scope>NUCLEOTIDE SEQUENCE [LARGE SCALE GENOMIC DNA]</scope>
    <source>
        <strain evidence="1 2">K300</strain>
    </source>
</reference>
<dbReference type="AlphaFoldDB" id="A0A3E0VH35"/>
<dbReference type="OrthoDB" id="5120662at2"/>
<proteinExistence type="predicted"/>
<keyword evidence="2" id="KW-1185">Reference proteome</keyword>
<accession>A0A3E0VH35</accession>
<dbReference type="EMBL" id="NBWZ01000001">
    <property type="protein sequence ID" value="RFA08778.1"/>
    <property type="molecule type" value="Genomic_DNA"/>
</dbReference>